<dbReference type="InterPro" id="IPR014044">
    <property type="entry name" value="CAP_dom"/>
</dbReference>
<reference evidence="3" key="2">
    <citation type="submission" date="2023-02" db="EMBL/GenBank/DDBJ databases">
        <authorList>
            <person name="Rayyan A."/>
            <person name="Meyer T."/>
            <person name="Kyndt J.A."/>
        </authorList>
    </citation>
    <scope>NUCLEOTIDE SEQUENCE</scope>
    <source>
        <strain evidence="3">DSM 9987</strain>
    </source>
</reference>
<dbReference type="Pfam" id="PF00188">
    <property type="entry name" value="CAP"/>
    <property type="match status" value="2"/>
</dbReference>
<comment type="caution">
    <text evidence="3">The sequence shown here is derived from an EMBL/GenBank/DDBJ whole genome shotgun (WGS) entry which is preliminary data.</text>
</comment>
<feature type="domain" description="SCP" evidence="2">
    <location>
        <begin position="227"/>
        <end position="342"/>
    </location>
</feature>
<dbReference type="EMBL" id="JAQQLI010000004">
    <property type="protein sequence ID" value="MDC7784923.1"/>
    <property type="molecule type" value="Genomic_DNA"/>
</dbReference>
<evidence type="ECO:0000313" key="4">
    <source>
        <dbReference type="Proteomes" id="UP001165652"/>
    </source>
</evidence>
<gene>
    <name evidence="3" type="ORF">PQJ73_04440</name>
</gene>
<accession>A0ABT5J5Y1</accession>
<dbReference type="PANTHER" id="PTHR31157">
    <property type="entry name" value="SCP DOMAIN-CONTAINING PROTEIN"/>
    <property type="match status" value="1"/>
</dbReference>
<feature type="domain" description="SCP" evidence="2">
    <location>
        <begin position="74"/>
        <end position="199"/>
    </location>
</feature>
<keyword evidence="4" id="KW-1185">Reference proteome</keyword>
<sequence length="352" mass="37120">MPQDVEMQEGPTRRDRPLHRPAGSGRRPPAVLFARPAWRAALAALLIAASALGSPATAESPRPDDLEALRAAALDAVNRDRRRHDLPALSPEPAAEAAAQAHAADMLARDYFAHRSPEGGTVADRHQEAGGSRWRLTAENIARCEACTPPADRDRVERLQEGWMNSPEHRANILRRGLSGFGFGLAASRSGGLYAVQAFAGPGTPRGLSSGETASAIPPDAQVRQALDRVNAARREAGHRPLDASPALTEAAASLLPASDARDFALGDRIDLFGHLPAGARRSWASLGMLAAVCGGCGTRPTDADVAFFTGQWLDAKGRDRMMDPDATHLGFAVAANGDGKKIGLALLGTAR</sequence>
<name>A0ABT5J5Y1_RHOTP</name>
<dbReference type="SUPFAM" id="SSF55797">
    <property type="entry name" value="PR-1-like"/>
    <property type="match status" value="2"/>
</dbReference>
<feature type="region of interest" description="Disordered" evidence="1">
    <location>
        <begin position="1"/>
        <end position="29"/>
    </location>
</feature>
<dbReference type="PANTHER" id="PTHR31157:SF1">
    <property type="entry name" value="SCP DOMAIN-CONTAINING PROTEIN"/>
    <property type="match status" value="1"/>
</dbReference>
<evidence type="ECO:0000313" key="3">
    <source>
        <dbReference type="EMBL" id="MDC7784923.1"/>
    </source>
</evidence>
<dbReference type="CDD" id="cd05379">
    <property type="entry name" value="CAP_bacterial"/>
    <property type="match status" value="2"/>
</dbReference>
<proteinExistence type="predicted"/>
<reference evidence="3" key="1">
    <citation type="journal article" date="2023" name="Microbiol Resour">
        <title>Genome Sequences of Rhodoplanes serenus and Two Thermotolerant Strains, Rhodoplanes tepidamans and 'Rhodoplanes cryptolactis,' Further Refine the Genus.</title>
        <authorList>
            <person name="Rayyan A.A."/>
            <person name="Kyndt J.A."/>
        </authorList>
    </citation>
    <scope>NUCLEOTIDE SEQUENCE</scope>
    <source>
        <strain evidence="3">DSM 9987</strain>
    </source>
</reference>
<protein>
    <submittedName>
        <fullName evidence="3">CAP domain-containing protein</fullName>
    </submittedName>
</protein>
<evidence type="ECO:0000256" key="1">
    <source>
        <dbReference type="SAM" id="MobiDB-lite"/>
    </source>
</evidence>
<evidence type="ECO:0000259" key="2">
    <source>
        <dbReference type="Pfam" id="PF00188"/>
    </source>
</evidence>
<organism evidence="3 4">
    <name type="scientific">Rhodoplanes tepidamans</name>
    <name type="common">Rhodoplanes cryptolactis</name>
    <dbReference type="NCBI Taxonomy" id="200616"/>
    <lineage>
        <taxon>Bacteria</taxon>
        <taxon>Pseudomonadati</taxon>
        <taxon>Pseudomonadota</taxon>
        <taxon>Alphaproteobacteria</taxon>
        <taxon>Hyphomicrobiales</taxon>
        <taxon>Nitrobacteraceae</taxon>
        <taxon>Rhodoplanes</taxon>
    </lineage>
</organism>
<dbReference type="InterPro" id="IPR035940">
    <property type="entry name" value="CAP_sf"/>
</dbReference>
<dbReference type="Proteomes" id="UP001165652">
    <property type="component" value="Unassembled WGS sequence"/>
</dbReference>
<dbReference type="RefSeq" id="WP_272775767.1">
    <property type="nucleotide sequence ID" value="NZ_JAQQLI010000004.1"/>
</dbReference>
<dbReference type="Gene3D" id="3.40.33.10">
    <property type="entry name" value="CAP"/>
    <property type="match status" value="2"/>
</dbReference>